<organism evidence="2 3">
    <name type="scientific">Trichomonas vaginalis (strain ATCC PRA-98 / G3)</name>
    <dbReference type="NCBI Taxonomy" id="412133"/>
    <lineage>
        <taxon>Eukaryota</taxon>
        <taxon>Metamonada</taxon>
        <taxon>Parabasalia</taxon>
        <taxon>Trichomonadida</taxon>
        <taxon>Trichomonadidae</taxon>
        <taxon>Trichomonas</taxon>
    </lineage>
</organism>
<evidence type="ECO:0000256" key="1">
    <source>
        <dbReference type="SAM" id="MobiDB-lite"/>
    </source>
</evidence>
<evidence type="ECO:0000313" key="2">
    <source>
        <dbReference type="EMBL" id="EAY01623.1"/>
    </source>
</evidence>
<dbReference type="RefSeq" id="XP_001330355.1">
    <property type="nucleotide sequence ID" value="XM_001330320.1"/>
</dbReference>
<reference evidence="2" key="1">
    <citation type="submission" date="2006-10" db="EMBL/GenBank/DDBJ databases">
        <authorList>
            <person name="Amadeo P."/>
            <person name="Zhao Q."/>
            <person name="Wortman J."/>
            <person name="Fraser-Liggett C."/>
            <person name="Carlton J."/>
        </authorList>
    </citation>
    <scope>NUCLEOTIDE SEQUENCE</scope>
    <source>
        <strain evidence="2">G3</strain>
    </source>
</reference>
<gene>
    <name evidence="2" type="ORF">TVAG_292560</name>
</gene>
<dbReference type="VEuPathDB" id="TrichDB:TVAG_292560"/>
<dbReference type="Proteomes" id="UP000001542">
    <property type="component" value="Unassembled WGS sequence"/>
</dbReference>
<reference evidence="2" key="2">
    <citation type="journal article" date="2007" name="Science">
        <title>Draft genome sequence of the sexually transmitted pathogen Trichomonas vaginalis.</title>
        <authorList>
            <person name="Carlton J.M."/>
            <person name="Hirt R.P."/>
            <person name="Silva J.C."/>
            <person name="Delcher A.L."/>
            <person name="Schatz M."/>
            <person name="Zhao Q."/>
            <person name="Wortman J.R."/>
            <person name="Bidwell S.L."/>
            <person name="Alsmark U.C.M."/>
            <person name="Besteiro S."/>
            <person name="Sicheritz-Ponten T."/>
            <person name="Noel C.J."/>
            <person name="Dacks J.B."/>
            <person name="Foster P.G."/>
            <person name="Simillion C."/>
            <person name="Van de Peer Y."/>
            <person name="Miranda-Saavedra D."/>
            <person name="Barton G.J."/>
            <person name="Westrop G.D."/>
            <person name="Mueller S."/>
            <person name="Dessi D."/>
            <person name="Fiori P.L."/>
            <person name="Ren Q."/>
            <person name="Paulsen I."/>
            <person name="Zhang H."/>
            <person name="Bastida-Corcuera F.D."/>
            <person name="Simoes-Barbosa A."/>
            <person name="Brown M.T."/>
            <person name="Hayes R.D."/>
            <person name="Mukherjee M."/>
            <person name="Okumura C.Y."/>
            <person name="Schneider R."/>
            <person name="Smith A.J."/>
            <person name="Vanacova S."/>
            <person name="Villalvazo M."/>
            <person name="Haas B.J."/>
            <person name="Pertea M."/>
            <person name="Feldblyum T.V."/>
            <person name="Utterback T.R."/>
            <person name="Shu C.L."/>
            <person name="Osoegawa K."/>
            <person name="de Jong P.J."/>
            <person name="Hrdy I."/>
            <person name="Horvathova L."/>
            <person name="Zubacova Z."/>
            <person name="Dolezal P."/>
            <person name="Malik S.B."/>
            <person name="Logsdon J.M. Jr."/>
            <person name="Henze K."/>
            <person name="Gupta A."/>
            <person name="Wang C.C."/>
            <person name="Dunne R.L."/>
            <person name="Upcroft J.A."/>
            <person name="Upcroft P."/>
            <person name="White O."/>
            <person name="Salzberg S.L."/>
            <person name="Tang P."/>
            <person name="Chiu C.-H."/>
            <person name="Lee Y.-S."/>
            <person name="Embley T.M."/>
            <person name="Coombs G.H."/>
            <person name="Mottram J.C."/>
            <person name="Tachezy J."/>
            <person name="Fraser-Liggett C.M."/>
            <person name="Johnson P.J."/>
        </authorList>
    </citation>
    <scope>NUCLEOTIDE SEQUENCE [LARGE SCALE GENOMIC DNA]</scope>
    <source>
        <strain evidence="2">G3</strain>
    </source>
</reference>
<dbReference type="EMBL" id="DS113561">
    <property type="protein sequence ID" value="EAY01623.1"/>
    <property type="molecule type" value="Genomic_DNA"/>
</dbReference>
<sequence>MEESDPLQERVNYLRKLVNNLVIQSLALGHIPKIKPGIPMSADNLIKLRQQLEQLVSQEDTEKDRAEVKKINKQPKVHRIQPPPV</sequence>
<dbReference type="InParanoid" id="A2F0C8"/>
<proteinExistence type="predicted"/>
<keyword evidence="3" id="KW-1185">Reference proteome</keyword>
<protein>
    <submittedName>
        <fullName evidence="2">Uncharacterized protein</fullName>
    </submittedName>
</protein>
<accession>A2F0C8</accession>
<feature type="compositionally biased region" description="Basic and acidic residues" evidence="1">
    <location>
        <begin position="60"/>
        <end position="70"/>
    </location>
</feature>
<name>A2F0C8_TRIV3</name>
<dbReference type="KEGG" id="tva:4759450"/>
<dbReference type="AlphaFoldDB" id="A2F0C8"/>
<dbReference type="VEuPathDB" id="TrichDB:TVAGG3_0216420"/>
<evidence type="ECO:0000313" key="3">
    <source>
        <dbReference type="Proteomes" id="UP000001542"/>
    </source>
</evidence>
<feature type="region of interest" description="Disordered" evidence="1">
    <location>
        <begin position="57"/>
        <end position="85"/>
    </location>
</feature>